<keyword evidence="3" id="KW-1185">Reference proteome</keyword>
<accession>A0A182U4M8</accession>
<name>A0A182U4M8_9DIPT</name>
<proteinExistence type="predicted"/>
<organism evidence="2 3">
    <name type="scientific">Anopheles melas</name>
    <dbReference type="NCBI Taxonomy" id="34690"/>
    <lineage>
        <taxon>Eukaryota</taxon>
        <taxon>Metazoa</taxon>
        <taxon>Ecdysozoa</taxon>
        <taxon>Arthropoda</taxon>
        <taxon>Hexapoda</taxon>
        <taxon>Insecta</taxon>
        <taxon>Pterygota</taxon>
        <taxon>Neoptera</taxon>
        <taxon>Endopterygota</taxon>
        <taxon>Diptera</taxon>
        <taxon>Nematocera</taxon>
        <taxon>Culicoidea</taxon>
        <taxon>Culicidae</taxon>
        <taxon>Anophelinae</taxon>
        <taxon>Anopheles</taxon>
    </lineage>
</organism>
<dbReference type="STRING" id="34690.A0A182U4M8"/>
<feature type="compositionally biased region" description="Low complexity" evidence="1">
    <location>
        <begin position="65"/>
        <end position="78"/>
    </location>
</feature>
<feature type="compositionally biased region" description="Polar residues" evidence="1">
    <location>
        <begin position="119"/>
        <end position="133"/>
    </location>
</feature>
<protein>
    <submittedName>
        <fullName evidence="2">Uncharacterized protein</fullName>
    </submittedName>
</protein>
<feature type="region of interest" description="Disordered" evidence="1">
    <location>
        <begin position="1"/>
        <end position="192"/>
    </location>
</feature>
<dbReference type="EnsemblMetazoa" id="AMEC013824-RA">
    <property type="protein sequence ID" value="AMEC013824-PA"/>
    <property type="gene ID" value="AMEC013824"/>
</dbReference>
<reference evidence="2" key="2">
    <citation type="submission" date="2020-05" db="UniProtKB">
        <authorList>
            <consortium name="EnsemblMetazoa"/>
        </authorList>
    </citation>
    <scope>IDENTIFICATION</scope>
    <source>
        <strain evidence="2">CM1001059</strain>
    </source>
</reference>
<evidence type="ECO:0000313" key="3">
    <source>
        <dbReference type="Proteomes" id="UP000075902"/>
    </source>
</evidence>
<dbReference type="VEuPathDB" id="VectorBase:AMEC013824"/>
<feature type="compositionally biased region" description="Polar residues" evidence="1">
    <location>
        <begin position="81"/>
        <end position="102"/>
    </location>
</feature>
<feature type="compositionally biased region" description="Low complexity" evidence="1">
    <location>
        <begin position="24"/>
        <end position="42"/>
    </location>
</feature>
<dbReference type="AlphaFoldDB" id="A0A182U4M8"/>
<reference evidence="3" key="1">
    <citation type="submission" date="2014-01" db="EMBL/GenBank/DDBJ databases">
        <title>The Genome Sequence of Anopheles melas CM1001059_A (V2).</title>
        <authorList>
            <consortium name="The Broad Institute Genomics Platform"/>
            <person name="Neafsey D.E."/>
            <person name="Besansky N."/>
            <person name="Howell P."/>
            <person name="Walton C."/>
            <person name="Young S.K."/>
            <person name="Zeng Q."/>
            <person name="Gargeya S."/>
            <person name="Fitzgerald M."/>
            <person name="Haas B."/>
            <person name="Abouelleil A."/>
            <person name="Allen A.W."/>
            <person name="Alvarado L."/>
            <person name="Arachchi H.M."/>
            <person name="Berlin A.M."/>
            <person name="Chapman S.B."/>
            <person name="Gainer-Dewar J."/>
            <person name="Goldberg J."/>
            <person name="Griggs A."/>
            <person name="Gujja S."/>
            <person name="Hansen M."/>
            <person name="Howarth C."/>
            <person name="Imamovic A."/>
            <person name="Ireland A."/>
            <person name="Larimer J."/>
            <person name="McCowan C."/>
            <person name="Murphy C."/>
            <person name="Pearson M."/>
            <person name="Poon T.W."/>
            <person name="Priest M."/>
            <person name="Roberts A."/>
            <person name="Saif S."/>
            <person name="Shea T."/>
            <person name="Sisk P."/>
            <person name="Sykes S."/>
            <person name="Wortman J."/>
            <person name="Nusbaum C."/>
            <person name="Birren B."/>
        </authorList>
    </citation>
    <scope>NUCLEOTIDE SEQUENCE [LARGE SCALE GENOMIC DNA]</scope>
    <source>
        <strain evidence="3">CM1001059</strain>
    </source>
</reference>
<dbReference type="Proteomes" id="UP000075902">
    <property type="component" value="Unassembled WGS sequence"/>
</dbReference>
<sequence>MAPDVEMRLSFPKGAATGAGSGGKSAITSSSGGSYSNANGVGRQIRQAQQYADEHHQLEGGGYLGAAAGSRSTSRAGTLPPASSQTPSSLNPRRNLTRSDGTGTDGRRCVRCWHGHGQQGLSSSKCWPSAQHSGKTDGEESDQGTTRTHHSERDSGPCTGGGSGTTGAQNAANSPPPTTQSPSFGHLCPNNSNSSNILRSAITIPNHHHHTI</sequence>
<evidence type="ECO:0000313" key="2">
    <source>
        <dbReference type="EnsemblMetazoa" id="AMEC013824-PA"/>
    </source>
</evidence>
<evidence type="ECO:0000256" key="1">
    <source>
        <dbReference type="SAM" id="MobiDB-lite"/>
    </source>
</evidence>